<evidence type="ECO:0000313" key="2">
    <source>
        <dbReference type="Proteomes" id="UP000430692"/>
    </source>
</evidence>
<organism evidence="1 2">
    <name type="scientific">Shimazuella alba</name>
    <dbReference type="NCBI Taxonomy" id="2690964"/>
    <lineage>
        <taxon>Bacteria</taxon>
        <taxon>Bacillati</taxon>
        <taxon>Bacillota</taxon>
        <taxon>Bacilli</taxon>
        <taxon>Bacillales</taxon>
        <taxon>Thermoactinomycetaceae</taxon>
        <taxon>Shimazuella</taxon>
    </lineage>
</organism>
<reference evidence="1 2" key="1">
    <citation type="submission" date="2019-12" db="EMBL/GenBank/DDBJ databases">
        <title>Whole-genome analyses of novel actinobacteria.</title>
        <authorList>
            <person name="Sahin N."/>
            <person name="Saygin H."/>
        </authorList>
    </citation>
    <scope>NUCLEOTIDE SEQUENCE [LARGE SCALE GENOMIC DNA]</scope>
    <source>
        <strain evidence="1 2">KC615</strain>
    </source>
</reference>
<accession>A0A6I4VVE6</accession>
<protein>
    <submittedName>
        <fullName evidence="1">Uncharacterized protein</fullName>
    </submittedName>
</protein>
<dbReference type="PROSITE" id="PS51257">
    <property type="entry name" value="PROKAR_LIPOPROTEIN"/>
    <property type="match status" value="1"/>
</dbReference>
<dbReference type="Proteomes" id="UP000430692">
    <property type="component" value="Unassembled WGS sequence"/>
</dbReference>
<sequence length="180" mass="20473">MKKRLKFGLMLTLLFSVFLLTTGCFGGLDDAQKASATYINAFFAKSEKPTAEERYQKIVSVVSANYDNSPADPENTSEALSFIQKQMFNGISTPYFIADNPKQPQSDTRRVVIVRFPKGTFTEDVFSGGSDEDSYVNFVINKEGDDWKIIDMDDLNSEDREAMKREKIEWNEVEPTDYLN</sequence>
<name>A0A6I4VVE6_9BACL</name>
<evidence type="ECO:0000313" key="1">
    <source>
        <dbReference type="EMBL" id="MXQ53820.1"/>
    </source>
</evidence>
<dbReference type="RefSeq" id="WP_160801180.1">
    <property type="nucleotide sequence ID" value="NZ_WUUL01000005.1"/>
</dbReference>
<gene>
    <name evidence="1" type="ORF">GSM42_08800</name>
</gene>
<proteinExistence type="predicted"/>
<dbReference type="AlphaFoldDB" id="A0A6I4VVE6"/>
<comment type="caution">
    <text evidence="1">The sequence shown here is derived from an EMBL/GenBank/DDBJ whole genome shotgun (WGS) entry which is preliminary data.</text>
</comment>
<dbReference type="EMBL" id="WUUL01000005">
    <property type="protein sequence ID" value="MXQ53820.1"/>
    <property type="molecule type" value="Genomic_DNA"/>
</dbReference>
<keyword evidence="2" id="KW-1185">Reference proteome</keyword>